<dbReference type="Pfam" id="PF10898">
    <property type="entry name" value="DUF2716"/>
    <property type="match status" value="1"/>
</dbReference>
<proteinExistence type="predicted"/>
<evidence type="ECO:0000313" key="1">
    <source>
        <dbReference type="EMBL" id="GCE02235.1"/>
    </source>
</evidence>
<keyword evidence="2" id="KW-1185">Reference proteome</keyword>
<protein>
    <recommendedName>
        <fullName evidence="3">DUF2716 domain-containing protein</fullName>
    </recommendedName>
</protein>
<organism evidence="1 2">
    <name type="scientific">Embleya hyalina</name>
    <dbReference type="NCBI Taxonomy" id="516124"/>
    <lineage>
        <taxon>Bacteria</taxon>
        <taxon>Bacillati</taxon>
        <taxon>Actinomycetota</taxon>
        <taxon>Actinomycetes</taxon>
        <taxon>Kitasatosporales</taxon>
        <taxon>Streptomycetaceae</taxon>
        <taxon>Embleya</taxon>
    </lineage>
</organism>
<dbReference type="RefSeq" id="WP_246127411.1">
    <property type="nucleotide sequence ID" value="NZ_BIFH01000060.1"/>
</dbReference>
<comment type="caution">
    <text evidence="1">The sequence shown here is derived from an EMBL/GenBank/DDBJ whole genome shotgun (WGS) entry which is preliminary data.</text>
</comment>
<dbReference type="InterPro" id="IPR020323">
    <property type="entry name" value="DUF2716"/>
</dbReference>
<dbReference type="EMBL" id="BIFH01000060">
    <property type="protein sequence ID" value="GCE02235.1"/>
    <property type="molecule type" value="Genomic_DNA"/>
</dbReference>
<name>A0A401Z5W4_9ACTN</name>
<sequence>MTVERLRLLSGPEYTDVWDRFDARFAFRPSVCEFPGITEPSPSITWSLDALRDDPGDRNLDRLVDVVQDGLATRCGPGESLWLLDWQHTCHRLRPDVPETDMFLPRVLEGRSREGWPFGPYPDGDYHVFLAEDLRFGTFGHPWEHTFCVFGAELLNEIEQDVHHILGRPLRRDGVPADRPAPRR</sequence>
<dbReference type="Proteomes" id="UP000286931">
    <property type="component" value="Unassembled WGS sequence"/>
</dbReference>
<gene>
    <name evidence="1" type="ORF">EHYA_10012</name>
</gene>
<evidence type="ECO:0000313" key="2">
    <source>
        <dbReference type="Proteomes" id="UP000286931"/>
    </source>
</evidence>
<dbReference type="AlphaFoldDB" id="A0A401Z5W4"/>
<evidence type="ECO:0008006" key="3">
    <source>
        <dbReference type="Google" id="ProtNLM"/>
    </source>
</evidence>
<accession>A0A401Z5W4</accession>
<reference evidence="1 2" key="1">
    <citation type="submission" date="2018-12" db="EMBL/GenBank/DDBJ databases">
        <title>Draft genome sequence of Embleya hyalina NBRC 13850T.</title>
        <authorList>
            <person name="Komaki H."/>
            <person name="Hosoyama A."/>
            <person name="Kimura A."/>
            <person name="Ichikawa N."/>
            <person name="Tamura T."/>
        </authorList>
    </citation>
    <scope>NUCLEOTIDE SEQUENCE [LARGE SCALE GENOMIC DNA]</scope>
    <source>
        <strain evidence="1 2">NBRC 13850</strain>
    </source>
</reference>